<dbReference type="PANTHER" id="PTHR42709:SF11">
    <property type="entry name" value="DEDA FAMILY PROTEIN"/>
    <property type="match status" value="1"/>
</dbReference>
<feature type="transmembrane region" description="Helical" evidence="2">
    <location>
        <begin position="144"/>
        <end position="162"/>
    </location>
</feature>
<dbReference type="InterPro" id="IPR032816">
    <property type="entry name" value="VTT_dom"/>
</dbReference>
<evidence type="ECO:0000256" key="2">
    <source>
        <dbReference type="SAM" id="Phobius"/>
    </source>
</evidence>
<reference evidence="4 5" key="1">
    <citation type="submission" date="2018-04" db="EMBL/GenBank/DDBJ databases">
        <title>Genomic Encyclopedia of Archaeal and Bacterial Type Strains, Phase II (KMG-II): from individual species to whole genera.</title>
        <authorList>
            <person name="Goeker M."/>
        </authorList>
    </citation>
    <scope>NUCLEOTIDE SEQUENCE [LARGE SCALE GENOMIC DNA]</scope>
    <source>
        <strain evidence="4 5">DSM 45787</strain>
    </source>
</reference>
<evidence type="ECO:0000313" key="4">
    <source>
        <dbReference type="EMBL" id="PTX64939.1"/>
    </source>
</evidence>
<gene>
    <name evidence="4" type="ORF">C8P63_101160</name>
</gene>
<dbReference type="PANTHER" id="PTHR42709">
    <property type="entry name" value="ALKALINE PHOSPHATASE LIKE PROTEIN"/>
    <property type="match status" value="1"/>
</dbReference>
<sequence length="193" mass="21666">MISQWVEATIEWFQSYGTWGLALFSFTESSFFPIPPDVLLIPMGIAQPELAWWYALITTLASVAGALLGRWIGKKLGRPVMLRFFKQENVEKVEDYFDRYGGFSLAIAGFTPIPYKVFTIASGLCNVRIREVILWSLLGRGGRFFLEALIIVILGKAAGAFIERYFGALTVSVVAVALLAALIWHLVKRKKRN</sequence>
<protein>
    <submittedName>
        <fullName evidence="4">Membrane protein YqaA with SNARE-associated domain</fullName>
    </submittedName>
</protein>
<keyword evidence="2" id="KW-0812">Transmembrane</keyword>
<dbReference type="InterPro" id="IPR051311">
    <property type="entry name" value="DedA_domain"/>
</dbReference>
<dbReference type="EMBL" id="QBKR01000001">
    <property type="protein sequence ID" value="PTX64939.1"/>
    <property type="molecule type" value="Genomic_DNA"/>
</dbReference>
<dbReference type="AlphaFoldDB" id="A0A2T6C9E5"/>
<accession>A0A2T6C9E5</accession>
<feature type="transmembrane region" description="Helical" evidence="2">
    <location>
        <begin position="168"/>
        <end position="187"/>
    </location>
</feature>
<dbReference type="RefSeq" id="WP_211308215.1">
    <property type="nucleotide sequence ID" value="NZ_QBKR01000001.1"/>
</dbReference>
<dbReference type="Proteomes" id="UP000244240">
    <property type="component" value="Unassembled WGS sequence"/>
</dbReference>
<name>A0A2T6C9E5_9BACL</name>
<keyword evidence="2" id="KW-0472">Membrane</keyword>
<proteinExistence type="inferred from homology"/>
<evidence type="ECO:0000313" key="5">
    <source>
        <dbReference type="Proteomes" id="UP000244240"/>
    </source>
</evidence>
<keyword evidence="2" id="KW-1133">Transmembrane helix</keyword>
<keyword evidence="5" id="KW-1185">Reference proteome</keyword>
<feature type="transmembrane region" description="Helical" evidence="2">
    <location>
        <begin position="51"/>
        <end position="73"/>
    </location>
</feature>
<dbReference type="Pfam" id="PF09335">
    <property type="entry name" value="VTT_dom"/>
    <property type="match status" value="1"/>
</dbReference>
<comment type="similarity">
    <text evidence="1">Belongs to the DedA family.</text>
</comment>
<feature type="domain" description="VTT" evidence="3">
    <location>
        <begin position="34"/>
        <end position="150"/>
    </location>
</feature>
<dbReference type="GO" id="GO:0005886">
    <property type="term" value="C:plasma membrane"/>
    <property type="evidence" value="ECO:0007669"/>
    <property type="project" value="TreeGrafter"/>
</dbReference>
<evidence type="ECO:0000259" key="3">
    <source>
        <dbReference type="Pfam" id="PF09335"/>
    </source>
</evidence>
<organism evidence="4 5">
    <name type="scientific">Melghirimyces profundicolus</name>
    <dbReference type="NCBI Taxonomy" id="1242148"/>
    <lineage>
        <taxon>Bacteria</taxon>
        <taxon>Bacillati</taxon>
        <taxon>Bacillota</taxon>
        <taxon>Bacilli</taxon>
        <taxon>Bacillales</taxon>
        <taxon>Thermoactinomycetaceae</taxon>
        <taxon>Melghirimyces</taxon>
    </lineage>
</organism>
<comment type="caution">
    <text evidence="4">The sequence shown here is derived from an EMBL/GenBank/DDBJ whole genome shotgun (WGS) entry which is preliminary data.</text>
</comment>
<evidence type="ECO:0000256" key="1">
    <source>
        <dbReference type="ARBA" id="ARBA00010792"/>
    </source>
</evidence>